<accession>A0A0C1VQV6</accession>
<evidence type="ECO:0000313" key="2">
    <source>
        <dbReference type="Proteomes" id="UP000031586"/>
    </source>
</evidence>
<dbReference type="AlphaFoldDB" id="A0A0C1VQV6"/>
<reference evidence="1 2" key="1">
    <citation type="submission" date="2014-07" db="EMBL/GenBank/DDBJ databases">
        <title>Unique and conserved regions in Vibrio harveyi and related species in comparison with the shrimp pathogen Vibrio harveyi CAIM 1792.</title>
        <authorList>
            <person name="Espinoza-Valles I."/>
            <person name="Vora G."/>
            <person name="Leekitcharoenphon P."/>
            <person name="Ussery D."/>
            <person name="Hoj L."/>
            <person name="Gomez-Gil B."/>
        </authorList>
    </citation>
    <scope>NUCLEOTIDE SEQUENCE [LARGE SCALE GENOMIC DNA]</scope>
    <source>
        <strain evidence="2">CAIM 1854 / LMG 25443</strain>
    </source>
</reference>
<evidence type="ECO:0000313" key="1">
    <source>
        <dbReference type="EMBL" id="KIF52273.1"/>
    </source>
</evidence>
<organism evidence="1 2">
    <name type="scientific">Vibrio owensii CAIM 1854 = LMG 25443</name>
    <dbReference type="NCBI Taxonomy" id="1229493"/>
    <lineage>
        <taxon>Bacteria</taxon>
        <taxon>Pseudomonadati</taxon>
        <taxon>Pseudomonadota</taxon>
        <taxon>Gammaproteobacteria</taxon>
        <taxon>Vibrionales</taxon>
        <taxon>Vibrionaceae</taxon>
        <taxon>Vibrio</taxon>
    </lineage>
</organism>
<sequence length="51" mass="5674">MMTLIFLLLLIAMLSAFLGKKAVGYAFFASSVIIGLYWFNHHATDPLSILL</sequence>
<dbReference type="PATRIC" id="fig|1229493.5.peg.1962"/>
<protein>
    <submittedName>
        <fullName evidence="1">Membrane protein</fullName>
    </submittedName>
</protein>
<dbReference type="InterPro" id="IPR046035">
    <property type="entry name" value="DUF5993"/>
</dbReference>
<dbReference type="Pfam" id="PF19455">
    <property type="entry name" value="DUF5993"/>
    <property type="match status" value="1"/>
</dbReference>
<name>A0A0C1VQV6_9VIBR</name>
<dbReference type="Proteomes" id="UP000031586">
    <property type="component" value="Unassembled WGS sequence"/>
</dbReference>
<gene>
    <name evidence="1" type="ORF">H735_14085</name>
</gene>
<dbReference type="EMBL" id="JPRD01000023">
    <property type="protein sequence ID" value="KIF52273.1"/>
    <property type="molecule type" value="Genomic_DNA"/>
</dbReference>
<proteinExistence type="predicted"/>
<comment type="caution">
    <text evidence="1">The sequence shown here is derived from an EMBL/GenBank/DDBJ whole genome shotgun (WGS) entry which is preliminary data.</text>
</comment>
<dbReference type="GeneID" id="48232826"/>
<dbReference type="RefSeq" id="WP_005429588.1">
    <property type="nucleotide sequence ID" value="NZ_BAOH01000039.1"/>
</dbReference>